<evidence type="ECO:0000256" key="1">
    <source>
        <dbReference type="ARBA" id="ARBA00022801"/>
    </source>
</evidence>
<sequence>MVFLDCGWFELGEAARLSAVDPPAAVTARTIFTDSSGGVRQRPSTPVAAPPARAPPPHEGVGETARKRAGEGGRTIRWRRVPATDMMGGMTDLPLPVEALIVVDVQSAFVTGGGAVPDAARLVDRTTDLIARARKSGALVVHLQNDGPAGAEDEPHTPGWELHHPVEAGPREIVIRKPQDDGFARTSLGSLLTDAGVKSLAVCGVMSEMCVQATARTALALGYRVVLPHDAHATQDIPAAPGISEAISAATVSRVAEWALGSDVEVTAHASDVHFTPGSVIALS</sequence>
<evidence type="ECO:0000313" key="5">
    <source>
        <dbReference type="Proteomes" id="UP000060513"/>
    </source>
</evidence>
<organism evidence="4">
    <name type="scientific">Streptomyces pristinaespiralis</name>
    <dbReference type="NCBI Taxonomy" id="38300"/>
    <lineage>
        <taxon>Bacteria</taxon>
        <taxon>Bacillati</taxon>
        <taxon>Actinomycetota</taxon>
        <taxon>Actinomycetes</taxon>
        <taxon>Kitasatosporales</taxon>
        <taxon>Streptomycetaceae</taxon>
        <taxon>Streptomyces</taxon>
    </lineage>
</organism>
<keyword evidence="1 4" id="KW-0378">Hydrolase</keyword>
<feature type="compositionally biased region" description="Basic and acidic residues" evidence="2">
    <location>
        <begin position="60"/>
        <end position="71"/>
    </location>
</feature>
<dbReference type="PANTHER" id="PTHR43540:SF1">
    <property type="entry name" value="ISOCHORISMATASE HYDROLASE"/>
    <property type="match status" value="1"/>
</dbReference>
<accession>A0A0M4DNS9</accession>
<name>A0A0M4DNS9_STRPR</name>
<proteinExistence type="predicted"/>
<dbReference type="InterPro" id="IPR050272">
    <property type="entry name" value="Isochorismatase-like_hydrls"/>
</dbReference>
<dbReference type="InterPro" id="IPR036380">
    <property type="entry name" value="Isochorismatase-like_sf"/>
</dbReference>
<dbReference type="STRING" id="38300.SPRI_1189"/>
<dbReference type="AlphaFoldDB" id="A0A0M4DNS9"/>
<feature type="region of interest" description="Disordered" evidence="2">
    <location>
        <begin position="35"/>
        <end position="73"/>
    </location>
</feature>
<dbReference type="PANTHER" id="PTHR43540">
    <property type="entry name" value="PEROXYUREIDOACRYLATE/UREIDOACRYLATE AMIDOHYDROLASE-RELATED"/>
    <property type="match status" value="1"/>
</dbReference>
<protein>
    <submittedName>
        <fullName evidence="4">Streptothricin hydrolase</fullName>
    </submittedName>
</protein>
<dbReference type="InterPro" id="IPR000868">
    <property type="entry name" value="Isochorismatase-like_dom"/>
</dbReference>
<dbReference type="Gene3D" id="3.40.50.850">
    <property type="entry name" value="Isochorismatase-like"/>
    <property type="match status" value="1"/>
</dbReference>
<dbReference type="GO" id="GO:0016787">
    <property type="term" value="F:hydrolase activity"/>
    <property type="evidence" value="ECO:0007669"/>
    <property type="project" value="UniProtKB-KW"/>
</dbReference>
<gene>
    <name evidence="4" type="ORF">SPRI_1189</name>
</gene>
<evidence type="ECO:0000256" key="2">
    <source>
        <dbReference type="SAM" id="MobiDB-lite"/>
    </source>
</evidence>
<evidence type="ECO:0000259" key="3">
    <source>
        <dbReference type="Pfam" id="PF00857"/>
    </source>
</evidence>
<feature type="domain" description="Isochorismatase-like" evidence="3">
    <location>
        <begin position="99"/>
        <end position="235"/>
    </location>
</feature>
<dbReference type="Pfam" id="PF00857">
    <property type="entry name" value="Isochorismatase"/>
    <property type="match status" value="1"/>
</dbReference>
<reference evidence="4 5" key="1">
    <citation type="submission" date="2015-08" db="EMBL/GenBank/DDBJ databases">
        <title>Genome sequence of the pristinamycin over-producing bacterium Streptomyces pristinaespiralis HCCB10218.</title>
        <authorList>
            <person name="Tian J."/>
            <person name="Yang J."/>
            <person name="Li L."/>
            <person name="Ruan L."/>
            <person name="Wei W."/>
            <person name="Zheng G."/>
            <person name="Wei Z."/>
            <person name="Yang S."/>
            <person name="Ge M."/>
            <person name="Jiang W."/>
            <person name="Lu Y."/>
        </authorList>
    </citation>
    <scope>NUCLEOTIDE SEQUENCE [LARGE SCALE GENOMIC DNA]</scope>
    <source>
        <strain evidence="4 5">HCCB 10218</strain>
    </source>
</reference>
<dbReference type="Proteomes" id="UP000060513">
    <property type="component" value="Chromosome"/>
</dbReference>
<dbReference type="PATRIC" id="fig|38300.4.peg.1270"/>
<dbReference type="SUPFAM" id="SSF52499">
    <property type="entry name" value="Isochorismatase-like hydrolases"/>
    <property type="match status" value="1"/>
</dbReference>
<feature type="compositionally biased region" description="Pro residues" evidence="2">
    <location>
        <begin position="48"/>
        <end position="58"/>
    </location>
</feature>
<dbReference type="CDD" id="cd01014">
    <property type="entry name" value="nicotinamidase_related"/>
    <property type="match status" value="1"/>
</dbReference>
<dbReference type="KEGG" id="spri:SPRI_1189"/>
<dbReference type="EMBL" id="CP011340">
    <property type="protein sequence ID" value="ALC19495.1"/>
    <property type="molecule type" value="Genomic_DNA"/>
</dbReference>
<evidence type="ECO:0000313" key="4">
    <source>
        <dbReference type="EMBL" id="ALC19495.1"/>
    </source>
</evidence>